<reference evidence="1" key="1">
    <citation type="journal article" date="2019" name="Sci. Rep.">
        <title>Draft genome of Tanacetum cinerariifolium, the natural source of mosquito coil.</title>
        <authorList>
            <person name="Yamashiro T."/>
            <person name="Shiraishi A."/>
            <person name="Satake H."/>
            <person name="Nakayama K."/>
        </authorList>
    </citation>
    <scope>NUCLEOTIDE SEQUENCE</scope>
</reference>
<evidence type="ECO:0000313" key="1">
    <source>
        <dbReference type="EMBL" id="GEU78662.1"/>
    </source>
</evidence>
<sequence length="182" mass="21026">MKYNISLGLPTVVIVASHPNLVSCNISKSMHSLKDNAKHALIYLDKRAKQEKGLESYQQKVNLIAPTITFLGINKKKLLTITSEPVVGLIYENNKKEKRVMKIDKIPKFCDATLTKALRLIRKKNLDIKHGYDNPKVSDNDVEYIRLCEEDIKGQLWHRHQMTRWEMYANGRPIRSRSGRPE</sequence>
<comment type="caution">
    <text evidence="1">The sequence shown here is derived from an EMBL/GenBank/DDBJ whole genome shotgun (WGS) entry which is preliminary data.</text>
</comment>
<dbReference type="EMBL" id="BKCJ010007719">
    <property type="protein sequence ID" value="GEU78662.1"/>
    <property type="molecule type" value="Genomic_DNA"/>
</dbReference>
<proteinExistence type="predicted"/>
<dbReference type="AlphaFoldDB" id="A0A6L2N0K9"/>
<accession>A0A6L2N0K9</accession>
<gene>
    <name evidence="1" type="ORF">Tci_050640</name>
</gene>
<organism evidence="1">
    <name type="scientific">Tanacetum cinerariifolium</name>
    <name type="common">Dalmatian daisy</name>
    <name type="synonym">Chrysanthemum cinerariifolium</name>
    <dbReference type="NCBI Taxonomy" id="118510"/>
    <lineage>
        <taxon>Eukaryota</taxon>
        <taxon>Viridiplantae</taxon>
        <taxon>Streptophyta</taxon>
        <taxon>Embryophyta</taxon>
        <taxon>Tracheophyta</taxon>
        <taxon>Spermatophyta</taxon>
        <taxon>Magnoliopsida</taxon>
        <taxon>eudicotyledons</taxon>
        <taxon>Gunneridae</taxon>
        <taxon>Pentapetalae</taxon>
        <taxon>asterids</taxon>
        <taxon>campanulids</taxon>
        <taxon>Asterales</taxon>
        <taxon>Asteraceae</taxon>
        <taxon>Asteroideae</taxon>
        <taxon>Anthemideae</taxon>
        <taxon>Anthemidinae</taxon>
        <taxon>Tanacetum</taxon>
    </lineage>
</organism>
<protein>
    <submittedName>
        <fullName evidence="1">Uncharacterized protein</fullName>
    </submittedName>
</protein>
<name>A0A6L2N0K9_TANCI</name>